<name>A0A914CQC6_9BILA</name>
<dbReference type="Proteomes" id="UP000887540">
    <property type="component" value="Unplaced"/>
</dbReference>
<evidence type="ECO:0000313" key="2">
    <source>
        <dbReference type="WBParaSite" id="ACRNAN_scaffold12850.g11584.t1"/>
    </source>
</evidence>
<organism evidence="1 2">
    <name type="scientific">Acrobeloides nanus</name>
    <dbReference type="NCBI Taxonomy" id="290746"/>
    <lineage>
        <taxon>Eukaryota</taxon>
        <taxon>Metazoa</taxon>
        <taxon>Ecdysozoa</taxon>
        <taxon>Nematoda</taxon>
        <taxon>Chromadorea</taxon>
        <taxon>Rhabditida</taxon>
        <taxon>Tylenchina</taxon>
        <taxon>Cephalobomorpha</taxon>
        <taxon>Cephaloboidea</taxon>
        <taxon>Cephalobidae</taxon>
        <taxon>Acrobeloides</taxon>
    </lineage>
</organism>
<dbReference type="AlphaFoldDB" id="A0A914CQC6"/>
<sequence>MSFWLGKSEHHFKDNYKIASIDSYSDFIFKDKEIHAYKHYGIGPGGNDQVEEDLDENEEEGITQNRIFQYPVDGCEKSFVKYGNYRRHMDIGKHDNFVKSKVHVKGQGYVELSQDLEKDIEDNEGDEDMYFLDDPILADDFDQLHQTVRNSLKDRIEDSTS</sequence>
<dbReference type="WBParaSite" id="ACRNAN_scaffold12850.g11584.t1">
    <property type="protein sequence ID" value="ACRNAN_scaffold12850.g11584.t1"/>
    <property type="gene ID" value="ACRNAN_scaffold12850.g11584"/>
</dbReference>
<protein>
    <submittedName>
        <fullName evidence="2">C2H2-type domain-containing protein</fullName>
    </submittedName>
</protein>
<keyword evidence="1" id="KW-1185">Reference proteome</keyword>
<proteinExistence type="predicted"/>
<accession>A0A914CQC6</accession>
<evidence type="ECO:0000313" key="1">
    <source>
        <dbReference type="Proteomes" id="UP000887540"/>
    </source>
</evidence>
<reference evidence="2" key="1">
    <citation type="submission" date="2022-11" db="UniProtKB">
        <authorList>
            <consortium name="WormBaseParasite"/>
        </authorList>
    </citation>
    <scope>IDENTIFICATION</scope>
</reference>